<accession>H1XSI0</accession>
<evidence type="ECO:0000313" key="3">
    <source>
        <dbReference type="EMBL" id="EHO41392.1"/>
    </source>
</evidence>
<proteinExistence type="predicted"/>
<dbReference type="STRING" id="880073.Cabys_512"/>
<dbReference type="InParanoid" id="H1XSI0"/>
<evidence type="ECO:0000313" key="4">
    <source>
        <dbReference type="Proteomes" id="UP000004671"/>
    </source>
</evidence>
<dbReference type="HOGENOM" id="CLU_067062_0_0_0"/>
<keyword evidence="1" id="KW-0732">Signal</keyword>
<dbReference type="PaxDb" id="880073-Calab_1776"/>
<dbReference type="SUPFAM" id="SSF56935">
    <property type="entry name" value="Porins"/>
    <property type="match status" value="1"/>
</dbReference>
<feature type="signal peptide" evidence="1">
    <location>
        <begin position="1"/>
        <end position="29"/>
    </location>
</feature>
<reference evidence="2 5" key="2">
    <citation type="submission" date="2016-11" db="EMBL/GenBank/DDBJ databases">
        <title>Genomic analysis of Caldithrix abyssi and proposal of a novel bacterial phylum Caldithrichaeota.</title>
        <authorList>
            <person name="Kublanov I."/>
            <person name="Sigalova O."/>
            <person name="Gavrilov S."/>
            <person name="Lebedinsky A."/>
            <person name="Ivanova N."/>
            <person name="Daum C."/>
            <person name="Reddy T."/>
            <person name="Klenk H.P."/>
            <person name="Goker M."/>
            <person name="Reva O."/>
            <person name="Miroshnichenko M."/>
            <person name="Kyprides N."/>
            <person name="Woyke T."/>
            <person name="Gelfand M."/>
        </authorList>
    </citation>
    <scope>NUCLEOTIDE SEQUENCE [LARGE SCALE GENOMIC DNA]</scope>
    <source>
        <strain evidence="2 5">LF13</strain>
    </source>
</reference>
<name>H1XSI0_CALAY</name>
<dbReference type="KEGG" id="caby:Cabys_512"/>
<dbReference type="EMBL" id="CP018099">
    <property type="protein sequence ID" value="APF17263.1"/>
    <property type="molecule type" value="Genomic_DNA"/>
</dbReference>
<dbReference type="NCBIfam" id="NF033709">
    <property type="entry name" value="PorV_fam"/>
    <property type="match status" value="1"/>
</dbReference>
<protein>
    <recommendedName>
        <fullName evidence="6">PorV/PorQ family protein</fullName>
    </recommendedName>
</protein>
<organism evidence="3 4">
    <name type="scientific">Caldithrix abyssi DSM 13497</name>
    <dbReference type="NCBI Taxonomy" id="880073"/>
    <lineage>
        <taxon>Bacteria</taxon>
        <taxon>Pseudomonadati</taxon>
        <taxon>Calditrichota</taxon>
        <taxon>Calditrichia</taxon>
        <taxon>Calditrichales</taxon>
        <taxon>Calditrichaceae</taxon>
        <taxon>Caldithrix</taxon>
    </lineage>
</organism>
<dbReference type="Proteomes" id="UP000183868">
    <property type="component" value="Chromosome"/>
</dbReference>
<sequence length="328" mass="36124" precursor="true">MMKWLMKLNGAFLIAALLFSGLWPASAQAQFRKAGTTGYVFLEIPATARSSGMGETTVALTDEAAASLLTNPSLLAFSARGFHLYASSANYLADIQHQCAAFGFSLGTAGFLGISLNYMDFGKMTHTVNADPQNPGGSYLILGNYTADAYALGLTFSRKLTQSFAFGIKGKYVRERIDTYSSNNVLLDMGMVYQTRFRTFRLGGYIQNFGVDARYIGDSFKMPMIFRLGCAMEVWGNPRSADRLTLAVDALHPSDYSERLHVGAEWLLRGALLLRAGYKFNYDEEGFTAGAGFRQKWKQYDFTLDVGYTDFGRLGSVLRFGLAISANK</sequence>
<dbReference type="EMBL" id="CM001402">
    <property type="protein sequence ID" value="EHO41392.1"/>
    <property type="molecule type" value="Genomic_DNA"/>
</dbReference>
<evidence type="ECO:0000313" key="2">
    <source>
        <dbReference type="EMBL" id="APF17263.1"/>
    </source>
</evidence>
<reference evidence="3 4" key="1">
    <citation type="submission" date="2011-09" db="EMBL/GenBank/DDBJ databases">
        <title>The permanent draft genome of Caldithrix abyssi DSM 13497.</title>
        <authorList>
            <consortium name="US DOE Joint Genome Institute (JGI-PGF)"/>
            <person name="Lucas S."/>
            <person name="Han J."/>
            <person name="Lapidus A."/>
            <person name="Bruce D."/>
            <person name="Goodwin L."/>
            <person name="Pitluck S."/>
            <person name="Peters L."/>
            <person name="Kyrpides N."/>
            <person name="Mavromatis K."/>
            <person name="Ivanova N."/>
            <person name="Mikhailova N."/>
            <person name="Chertkov O."/>
            <person name="Detter J.C."/>
            <person name="Tapia R."/>
            <person name="Han C."/>
            <person name="Land M."/>
            <person name="Hauser L."/>
            <person name="Markowitz V."/>
            <person name="Cheng J.-F."/>
            <person name="Hugenholtz P."/>
            <person name="Woyke T."/>
            <person name="Wu D."/>
            <person name="Spring S."/>
            <person name="Brambilla E."/>
            <person name="Klenk H.-P."/>
            <person name="Eisen J.A."/>
        </authorList>
    </citation>
    <scope>NUCLEOTIDE SEQUENCE [LARGE SCALE GENOMIC DNA]</scope>
    <source>
        <strain evidence="3 4">DSM 13497</strain>
    </source>
</reference>
<dbReference type="eggNOG" id="COG2067">
    <property type="taxonomic scope" value="Bacteria"/>
</dbReference>
<dbReference type="AlphaFoldDB" id="H1XSI0"/>
<dbReference type="RefSeq" id="WP_006928513.1">
    <property type="nucleotide sequence ID" value="NZ_CM001402.1"/>
</dbReference>
<gene>
    <name evidence="2" type="ORF">Cabys_512</name>
    <name evidence="3" type="ORF">Calab_1776</name>
</gene>
<evidence type="ECO:0008006" key="6">
    <source>
        <dbReference type="Google" id="ProtNLM"/>
    </source>
</evidence>
<evidence type="ECO:0000256" key="1">
    <source>
        <dbReference type="SAM" id="SignalP"/>
    </source>
</evidence>
<feature type="chain" id="PRO_5010834615" description="PorV/PorQ family protein" evidence="1">
    <location>
        <begin position="30"/>
        <end position="328"/>
    </location>
</feature>
<evidence type="ECO:0000313" key="5">
    <source>
        <dbReference type="Proteomes" id="UP000183868"/>
    </source>
</evidence>
<keyword evidence="4" id="KW-1185">Reference proteome</keyword>
<dbReference type="Proteomes" id="UP000004671">
    <property type="component" value="Chromosome"/>
</dbReference>
<dbReference type="Gene3D" id="2.40.160.60">
    <property type="entry name" value="Outer membrane protein transport protein (OMPP1/FadL/TodX)"/>
    <property type="match status" value="2"/>
</dbReference>